<dbReference type="AlphaFoldDB" id="A0AAD8KJP5"/>
<sequence>MGRGWNKKMNEHAIRLYKMEYETGCKKQITESKYDCLLFDVDDTLYPLTSGLSAECTKNIKEYMVNKLEIEETKVPEMCGQLYRDYGTTMAGLCALGYDIDHDDYHRFVHGRLPYEYLKPDPVLKSLINSLPFRKVIFSNANEAHVAEVLGRLGLEDCFDDVICFETLNTNPPETSVVEVDQNEPVGLQPKSPIVCKPSENAFQQAFKMATIDPHKTLFFDDSIRNIQTAKLTGLSTVLVGLSQRVNGADYALESIHNIKEALPELWESVKKSNDARLSRKNAAETYVEA</sequence>
<dbReference type="InterPro" id="IPR023214">
    <property type="entry name" value="HAD_sf"/>
</dbReference>
<dbReference type="SFLD" id="SFLDS00003">
    <property type="entry name" value="Haloacid_Dehalogenase"/>
    <property type="match status" value="1"/>
</dbReference>
<dbReference type="EMBL" id="JAUHHV010000006">
    <property type="protein sequence ID" value="KAK1420820.1"/>
    <property type="molecule type" value="Genomic_DNA"/>
</dbReference>
<dbReference type="Gene3D" id="1.10.150.450">
    <property type="match status" value="1"/>
</dbReference>
<comment type="caution">
    <text evidence="1">The sequence shown here is derived from an EMBL/GenBank/DDBJ whole genome shotgun (WGS) entry which is preliminary data.</text>
</comment>
<dbReference type="Gene3D" id="3.40.50.1000">
    <property type="entry name" value="HAD superfamily/HAD-like"/>
    <property type="match status" value="1"/>
</dbReference>
<gene>
    <name evidence="1" type="ORF">QVD17_22702</name>
</gene>
<dbReference type="PANTHER" id="PTHR12725:SF118">
    <property type="entry name" value="PYRIDOXAL PHOSPHATASE"/>
    <property type="match status" value="1"/>
</dbReference>
<dbReference type="SFLD" id="SFLDG01129">
    <property type="entry name" value="C1.5:_HAD__Beta-PGM__Phosphata"/>
    <property type="match status" value="1"/>
</dbReference>
<dbReference type="NCBIfam" id="TIGR01509">
    <property type="entry name" value="HAD-SF-IA-v3"/>
    <property type="match status" value="1"/>
</dbReference>
<dbReference type="NCBIfam" id="TIGR01993">
    <property type="entry name" value="Pyr-5-nucltdase"/>
    <property type="match status" value="1"/>
</dbReference>
<dbReference type="SUPFAM" id="SSF56784">
    <property type="entry name" value="HAD-like"/>
    <property type="match status" value="1"/>
</dbReference>
<dbReference type="Proteomes" id="UP001229421">
    <property type="component" value="Unassembled WGS sequence"/>
</dbReference>
<dbReference type="InterPro" id="IPR006439">
    <property type="entry name" value="HAD-SF_hydro_IA"/>
</dbReference>
<reference evidence="1" key="1">
    <citation type="journal article" date="2023" name="bioRxiv">
        <title>Improved chromosome-level genome assembly for marigold (Tagetes erecta).</title>
        <authorList>
            <person name="Jiang F."/>
            <person name="Yuan L."/>
            <person name="Wang S."/>
            <person name="Wang H."/>
            <person name="Xu D."/>
            <person name="Wang A."/>
            <person name="Fan W."/>
        </authorList>
    </citation>
    <scope>NUCLEOTIDE SEQUENCE</scope>
    <source>
        <strain evidence="1">WSJ</strain>
        <tissue evidence="1">Leaf</tissue>
    </source>
</reference>
<dbReference type="PANTHER" id="PTHR12725">
    <property type="entry name" value="HALOACID DEHALOGENASE-LIKE HYDROLASE"/>
    <property type="match status" value="1"/>
</dbReference>
<accession>A0AAD8KJP5</accession>
<proteinExistence type="predicted"/>
<name>A0AAD8KJP5_TARER</name>
<protein>
    <submittedName>
        <fullName evidence="1">Uncharacterized protein</fullName>
    </submittedName>
</protein>
<keyword evidence="2" id="KW-1185">Reference proteome</keyword>
<dbReference type="Pfam" id="PF00702">
    <property type="entry name" value="Hydrolase"/>
    <property type="match status" value="1"/>
</dbReference>
<evidence type="ECO:0000313" key="2">
    <source>
        <dbReference type="Proteomes" id="UP001229421"/>
    </source>
</evidence>
<dbReference type="InterPro" id="IPR010237">
    <property type="entry name" value="Pyr-5-nucltdase"/>
</dbReference>
<dbReference type="SFLD" id="SFLDG01132">
    <property type="entry name" value="C1.5.3:_5'-Nucleotidase_Like"/>
    <property type="match status" value="1"/>
</dbReference>
<organism evidence="1 2">
    <name type="scientific">Tagetes erecta</name>
    <name type="common">African marigold</name>
    <dbReference type="NCBI Taxonomy" id="13708"/>
    <lineage>
        <taxon>Eukaryota</taxon>
        <taxon>Viridiplantae</taxon>
        <taxon>Streptophyta</taxon>
        <taxon>Embryophyta</taxon>
        <taxon>Tracheophyta</taxon>
        <taxon>Spermatophyta</taxon>
        <taxon>Magnoliopsida</taxon>
        <taxon>eudicotyledons</taxon>
        <taxon>Gunneridae</taxon>
        <taxon>Pentapetalae</taxon>
        <taxon>asterids</taxon>
        <taxon>campanulids</taxon>
        <taxon>Asterales</taxon>
        <taxon>Asteraceae</taxon>
        <taxon>Asteroideae</taxon>
        <taxon>Heliantheae alliance</taxon>
        <taxon>Tageteae</taxon>
        <taxon>Tagetes</taxon>
    </lineage>
</organism>
<dbReference type="InterPro" id="IPR036412">
    <property type="entry name" value="HAD-like_sf"/>
</dbReference>
<evidence type="ECO:0000313" key="1">
    <source>
        <dbReference type="EMBL" id="KAK1420820.1"/>
    </source>
</evidence>